<sequence>MVTATVLHSWQIALNVSYGAFLKAYKLPGLIGLVQADSADVLRFLEDPSASSNPRAQMEANMLADGMTDSCQVQMVCSFL</sequence>
<gene>
    <name evidence="1" type="ORF">V6N12_022610</name>
</gene>
<accession>A0ABR2FV73</accession>
<protein>
    <recommendedName>
        <fullName evidence="3">RNase H type-1 domain-containing protein</fullName>
    </recommendedName>
</protein>
<comment type="caution">
    <text evidence="1">The sequence shown here is derived from an EMBL/GenBank/DDBJ whole genome shotgun (WGS) entry which is preliminary data.</text>
</comment>
<name>A0ABR2FV73_9ROSI</name>
<proteinExistence type="predicted"/>
<dbReference type="EMBL" id="JBBPBM010000004">
    <property type="protein sequence ID" value="KAK8588154.1"/>
    <property type="molecule type" value="Genomic_DNA"/>
</dbReference>
<keyword evidence="2" id="KW-1185">Reference proteome</keyword>
<organism evidence="1 2">
    <name type="scientific">Hibiscus sabdariffa</name>
    <name type="common">roselle</name>
    <dbReference type="NCBI Taxonomy" id="183260"/>
    <lineage>
        <taxon>Eukaryota</taxon>
        <taxon>Viridiplantae</taxon>
        <taxon>Streptophyta</taxon>
        <taxon>Embryophyta</taxon>
        <taxon>Tracheophyta</taxon>
        <taxon>Spermatophyta</taxon>
        <taxon>Magnoliopsida</taxon>
        <taxon>eudicotyledons</taxon>
        <taxon>Gunneridae</taxon>
        <taxon>Pentapetalae</taxon>
        <taxon>rosids</taxon>
        <taxon>malvids</taxon>
        <taxon>Malvales</taxon>
        <taxon>Malvaceae</taxon>
        <taxon>Malvoideae</taxon>
        <taxon>Hibiscus</taxon>
    </lineage>
</organism>
<evidence type="ECO:0008006" key="3">
    <source>
        <dbReference type="Google" id="ProtNLM"/>
    </source>
</evidence>
<evidence type="ECO:0000313" key="1">
    <source>
        <dbReference type="EMBL" id="KAK8588154.1"/>
    </source>
</evidence>
<reference evidence="1 2" key="1">
    <citation type="journal article" date="2024" name="G3 (Bethesda)">
        <title>Genome assembly of Hibiscus sabdariffa L. provides insights into metabolisms of medicinal natural products.</title>
        <authorList>
            <person name="Kim T."/>
        </authorList>
    </citation>
    <scope>NUCLEOTIDE SEQUENCE [LARGE SCALE GENOMIC DNA]</scope>
    <source>
        <strain evidence="1">TK-2024</strain>
        <tissue evidence="1">Old leaves</tissue>
    </source>
</reference>
<dbReference type="Proteomes" id="UP001472677">
    <property type="component" value="Unassembled WGS sequence"/>
</dbReference>
<evidence type="ECO:0000313" key="2">
    <source>
        <dbReference type="Proteomes" id="UP001472677"/>
    </source>
</evidence>